<evidence type="ECO:0000313" key="2">
    <source>
        <dbReference type="Proteomes" id="UP001344906"/>
    </source>
</evidence>
<organism evidence="1 2">
    <name type="scientific">Dictyobacter halimunensis</name>
    <dbReference type="NCBI Taxonomy" id="3026934"/>
    <lineage>
        <taxon>Bacteria</taxon>
        <taxon>Bacillati</taxon>
        <taxon>Chloroflexota</taxon>
        <taxon>Ktedonobacteria</taxon>
        <taxon>Ktedonobacterales</taxon>
        <taxon>Dictyobacteraceae</taxon>
        <taxon>Dictyobacter</taxon>
    </lineage>
</organism>
<sequence>MYQTKILFGWGWRKAMRGLPSVVIHDTGRAGYAHGPLPSPGGEAGMQAIYGAV</sequence>
<evidence type="ECO:0000313" key="1">
    <source>
        <dbReference type="EMBL" id="GLV60086.1"/>
    </source>
</evidence>
<accession>A0ABQ6G2I9</accession>
<proteinExistence type="predicted"/>
<protein>
    <submittedName>
        <fullName evidence="1">Uncharacterized protein</fullName>
    </submittedName>
</protein>
<dbReference type="EMBL" id="BSRI01000002">
    <property type="protein sequence ID" value="GLV60086.1"/>
    <property type="molecule type" value="Genomic_DNA"/>
</dbReference>
<name>A0ABQ6G2I9_9CHLR</name>
<dbReference type="RefSeq" id="WP_338257057.1">
    <property type="nucleotide sequence ID" value="NZ_BSRI01000002.1"/>
</dbReference>
<reference evidence="1 2" key="1">
    <citation type="submission" date="2023-02" db="EMBL/GenBank/DDBJ databases">
        <title>Dictyobacter halimunensis sp. nov., a new member of the class Ktedonobacteria from forest soil in a geothermal area.</title>
        <authorList>
            <person name="Rachmania M.K."/>
            <person name="Ningsih F."/>
            <person name="Sakai Y."/>
            <person name="Yabe S."/>
            <person name="Yokota A."/>
            <person name="Sjamsuridzal W."/>
        </authorList>
    </citation>
    <scope>NUCLEOTIDE SEQUENCE [LARGE SCALE GENOMIC DNA]</scope>
    <source>
        <strain evidence="1 2">S3.2.2.5</strain>
    </source>
</reference>
<dbReference type="Proteomes" id="UP001344906">
    <property type="component" value="Unassembled WGS sequence"/>
</dbReference>
<gene>
    <name evidence="1" type="ORF">KDH_69090</name>
</gene>
<comment type="caution">
    <text evidence="1">The sequence shown here is derived from an EMBL/GenBank/DDBJ whole genome shotgun (WGS) entry which is preliminary data.</text>
</comment>
<keyword evidence="2" id="KW-1185">Reference proteome</keyword>